<evidence type="ECO:0000313" key="3">
    <source>
        <dbReference type="EMBL" id="MBA2895645.1"/>
    </source>
</evidence>
<dbReference type="Pfam" id="PF14155">
    <property type="entry name" value="DUF4307"/>
    <property type="match status" value="1"/>
</dbReference>
<name>A0A7W0HU30_9ACTN</name>
<keyword evidence="2" id="KW-1133">Transmembrane helix</keyword>
<accession>A0A7W0HU30</accession>
<keyword evidence="2" id="KW-0472">Membrane</keyword>
<comment type="caution">
    <text evidence="3">The sequence shown here is derived from an EMBL/GenBank/DDBJ whole genome shotgun (WGS) entry which is preliminary data.</text>
</comment>
<reference evidence="3 4" key="1">
    <citation type="submission" date="2020-07" db="EMBL/GenBank/DDBJ databases">
        <title>Genomic Encyclopedia of Type Strains, Phase IV (KMG-IV): sequencing the most valuable type-strain genomes for metagenomic binning, comparative biology and taxonomic classification.</title>
        <authorList>
            <person name="Goeker M."/>
        </authorList>
    </citation>
    <scope>NUCLEOTIDE SEQUENCE [LARGE SCALE GENOMIC DNA]</scope>
    <source>
        <strain evidence="3 4">DSM 45533</strain>
    </source>
</reference>
<dbReference type="InterPro" id="IPR025443">
    <property type="entry name" value="DUF4307"/>
</dbReference>
<keyword evidence="2" id="KW-0812">Transmembrane</keyword>
<feature type="region of interest" description="Disordered" evidence="1">
    <location>
        <begin position="1"/>
        <end position="22"/>
    </location>
</feature>
<evidence type="ECO:0000313" key="4">
    <source>
        <dbReference type="Proteomes" id="UP000530928"/>
    </source>
</evidence>
<dbReference type="EMBL" id="JACDUR010000007">
    <property type="protein sequence ID" value="MBA2895645.1"/>
    <property type="molecule type" value="Genomic_DNA"/>
</dbReference>
<dbReference type="RefSeq" id="WP_181614362.1">
    <property type="nucleotide sequence ID" value="NZ_BAABAM010000011.1"/>
</dbReference>
<proteinExistence type="predicted"/>
<evidence type="ECO:0000256" key="2">
    <source>
        <dbReference type="SAM" id="Phobius"/>
    </source>
</evidence>
<protein>
    <recommendedName>
        <fullName evidence="5">DUF4307 domain-containing protein</fullName>
    </recommendedName>
</protein>
<keyword evidence="4" id="KW-1185">Reference proteome</keyword>
<gene>
    <name evidence="3" type="ORF">HNR30_007031</name>
</gene>
<dbReference type="Proteomes" id="UP000530928">
    <property type="component" value="Unassembled WGS sequence"/>
</dbReference>
<dbReference type="AlphaFoldDB" id="A0A7W0HU30"/>
<feature type="transmembrane region" description="Helical" evidence="2">
    <location>
        <begin position="32"/>
        <end position="54"/>
    </location>
</feature>
<sequence length="142" mass="15119">MATRDVENGRANGPVLGTPYDLPDRPEKRGRLVVHVVIGVLVAIVAGGWGYVMWTATGNSTAANQIVTFSVKDPSRAEISFTLSKPDDRAAVCMIQALDTNHVEVGSKEVTIPAGEGMTLHKESLSTSAQASSVHIQYCNLV</sequence>
<evidence type="ECO:0008006" key="5">
    <source>
        <dbReference type="Google" id="ProtNLM"/>
    </source>
</evidence>
<evidence type="ECO:0000256" key="1">
    <source>
        <dbReference type="SAM" id="MobiDB-lite"/>
    </source>
</evidence>
<organism evidence="3 4">
    <name type="scientific">Nonomuraea soli</name>
    <dbReference type="NCBI Taxonomy" id="1032476"/>
    <lineage>
        <taxon>Bacteria</taxon>
        <taxon>Bacillati</taxon>
        <taxon>Actinomycetota</taxon>
        <taxon>Actinomycetes</taxon>
        <taxon>Streptosporangiales</taxon>
        <taxon>Streptosporangiaceae</taxon>
        <taxon>Nonomuraea</taxon>
    </lineage>
</organism>